<reference evidence="3" key="1">
    <citation type="submission" date="2017-09" db="EMBL/GenBank/DDBJ databases">
        <title>Depth-based differentiation of microbial function through sediment-hosted aquifers and enrichment of novel symbionts in the deep terrestrial subsurface.</title>
        <authorList>
            <person name="Probst A.J."/>
            <person name="Ladd B."/>
            <person name="Jarett J.K."/>
            <person name="Geller-Mcgrath D.E."/>
            <person name="Sieber C.M.K."/>
            <person name="Emerson J.B."/>
            <person name="Anantharaman K."/>
            <person name="Thomas B.C."/>
            <person name="Malmstrom R."/>
            <person name="Stieglmeier M."/>
            <person name="Klingl A."/>
            <person name="Woyke T."/>
            <person name="Ryan C.M."/>
            <person name="Banfield J.F."/>
        </authorList>
    </citation>
    <scope>NUCLEOTIDE SEQUENCE [LARGE SCALE GENOMIC DNA]</scope>
</reference>
<feature type="transmembrane region" description="Helical" evidence="1">
    <location>
        <begin position="387"/>
        <end position="405"/>
    </location>
</feature>
<keyword evidence="1" id="KW-0812">Transmembrane</keyword>
<evidence type="ECO:0000313" key="3">
    <source>
        <dbReference type="Proteomes" id="UP000230603"/>
    </source>
</evidence>
<keyword evidence="1" id="KW-0472">Membrane</keyword>
<feature type="transmembrane region" description="Helical" evidence="1">
    <location>
        <begin position="7"/>
        <end position="26"/>
    </location>
</feature>
<proteinExistence type="predicted"/>
<dbReference type="AlphaFoldDB" id="A0A2M8L914"/>
<gene>
    <name evidence="2" type="ORF">COV00_01620</name>
</gene>
<keyword evidence="1" id="KW-1133">Transmembrane helix</keyword>
<feature type="transmembrane region" description="Helical" evidence="1">
    <location>
        <begin position="438"/>
        <end position="456"/>
    </location>
</feature>
<organism evidence="2 3">
    <name type="scientific">Candidatus Tagabacteria bacterium CG10_big_fil_rev_8_21_14_0_10_40_13</name>
    <dbReference type="NCBI Taxonomy" id="1975022"/>
    <lineage>
        <taxon>Bacteria</taxon>
        <taxon>Candidatus Tagaibacteriota</taxon>
    </lineage>
</organism>
<comment type="caution">
    <text evidence="2">The sequence shown here is derived from an EMBL/GenBank/DDBJ whole genome shotgun (WGS) entry which is preliminary data.</text>
</comment>
<accession>A0A2M8L914</accession>
<protein>
    <submittedName>
        <fullName evidence="2">Uncharacterized protein</fullName>
    </submittedName>
</protein>
<evidence type="ECO:0000313" key="2">
    <source>
        <dbReference type="EMBL" id="PJE73113.1"/>
    </source>
</evidence>
<sequence length="466" mass="53711">MSKRFRKIILAITLVLIVGLWVRFWLKIPPANFEIGADPLVSVNYYPSHPSDKSPEDLAKENDFHIADSSRVLSDYNPDIGNFYISSSSRLANFADYNLSWASDLRHFSPNITTIDTRDKTAKDLLNAFTDPDFQQFVQLNPEQTYDLYISFDGTVFSPAEIVINDKVYLAHKINDKYFKIMGFESGNHKFFGIKPTDKSKKINQAAFITKRIKSEDPITRINFLEKGMLSASRNQIEVNIPDNNFLFLKSPNNLYLTSDQLGKNREIFGFFYQSNSWANKQMATLNLNQPMLFGVLSHSGFYTTVDPKSDPRKIKYAFVSGFLLLIGVAVSYDRWLFSFFLKIPIIVAAFWQRFQLAVKQDQAEIIIYLSILFLLLIFRINPLIESYLTIPVFLAIISLIIVSYSRFNIRLITVMILFFTSIIIIFCQSDYTSWQESLEYIIFFLLLIAAITLIFSSEKIKSKKS</sequence>
<dbReference type="EMBL" id="PFEP01000024">
    <property type="protein sequence ID" value="PJE73113.1"/>
    <property type="molecule type" value="Genomic_DNA"/>
</dbReference>
<name>A0A2M8L914_9BACT</name>
<dbReference type="Proteomes" id="UP000230603">
    <property type="component" value="Unassembled WGS sequence"/>
</dbReference>
<feature type="transmembrane region" description="Helical" evidence="1">
    <location>
        <begin position="336"/>
        <end position="352"/>
    </location>
</feature>
<feature type="transmembrane region" description="Helical" evidence="1">
    <location>
        <begin position="364"/>
        <end position="381"/>
    </location>
</feature>
<evidence type="ECO:0000256" key="1">
    <source>
        <dbReference type="SAM" id="Phobius"/>
    </source>
</evidence>
<feature type="transmembrane region" description="Helical" evidence="1">
    <location>
        <begin position="412"/>
        <end position="432"/>
    </location>
</feature>